<dbReference type="EMBL" id="CM037015">
    <property type="protein sequence ID" value="KAH7682554.1"/>
    <property type="molecule type" value="Genomic_DNA"/>
</dbReference>
<comment type="caution">
    <text evidence="1">The sequence shown here is derived from an EMBL/GenBank/DDBJ whole genome shotgun (WGS) entry which is preliminary data.</text>
</comment>
<evidence type="ECO:0000313" key="1">
    <source>
        <dbReference type="EMBL" id="KAH7682554.1"/>
    </source>
</evidence>
<dbReference type="Proteomes" id="UP000827976">
    <property type="component" value="Chromosome 5"/>
</dbReference>
<sequence length="210" mass="23157">MCHELLCCFGQSEPEKSSSGGKEVVSSPSKPSAAINGGVQAPSPPNRATTNQECLHADEIQAQDEINNENNKEKPMSSPIQGGEKQPKDKQDQQNRQEQDEDKLSKIAKALSFKPKGSKEEKSLRVPPENHKSSEEQQKVLAQDVFPKEKKYSPKEQDLGTKKPATSNQEQQVPSPPKEQIRPPQEKTDQKTKIAVAEGNKEFDPSGDDS</sequence>
<reference evidence="2" key="1">
    <citation type="journal article" date="2022" name="Nat. Commun.">
        <title>Chromosome evolution and the genetic basis of agronomically important traits in greater yam.</title>
        <authorList>
            <person name="Bredeson J.V."/>
            <person name="Lyons J.B."/>
            <person name="Oniyinde I.O."/>
            <person name="Okereke N.R."/>
            <person name="Kolade O."/>
            <person name="Nnabue I."/>
            <person name="Nwadili C.O."/>
            <person name="Hribova E."/>
            <person name="Parker M."/>
            <person name="Nwogha J."/>
            <person name="Shu S."/>
            <person name="Carlson J."/>
            <person name="Kariba R."/>
            <person name="Muthemba S."/>
            <person name="Knop K."/>
            <person name="Barton G.J."/>
            <person name="Sherwood A.V."/>
            <person name="Lopez-Montes A."/>
            <person name="Asiedu R."/>
            <person name="Jamnadass R."/>
            <person name="Muchugi A."/>
            <person name="Goodstein D."/>
            <person name="Egesi C.N."/>
            <person name="Featherston J."/>
            <person name="Asfaw A."/>
            <person name="Simpson G.G."/>
            <person name="Dolezel J."/>
            <person name="Hendre P.S."/>
            <person name="Van Deynze A."/>
            <person name="Kumar P.L."/>
            <person name="Obidiegwu J.E."/>
            <person name="Bhattacharjee R."/>
            <person name="Rokhsar D.S."/>
        </authorList>
    </citation>
    <scope>NUCLEOTIDE SEQUENCE [LARGE SCALE GENOMIC DNA]</scope>
    <source>
        <strain evidence="2">cv. TDa95/00328</strain>
    </source>
</reference>
<protein>
    <submittedName>
        <fullName evidence="1">Uncharacterized protein</fullName>
    </submittedName>
</protein>
<evidence type="ECO:0000313" key="2">
    <source>
        <dbReference type="Proteomes" id="UP000827976"/>
    </source>
</evidence>
<organism evidence="1 2">
    <name type="scientific">Dioscorea alata</name>
    <name type="common">Purple yam</name>
    <dbReference type="NCBI Taxonomy" id="55571"/>
    <lineage>
        <taxon>Eukaryota</taxon>
        <taxon>Viridiplantae</taxon>
        <taxon>Streptophyta</taxon>
        <taxon>Embryophyta</taxon>
        <taxon>Tracheophyta</taxon>
        <taxon>Spermatophyta</taxon>
        <taxon>Magnoliopsida</taxon>
        <taxon>Liliopsida</taxon>
        <taxon>Dioscoreales</taxon>
        <taxon>Dioscoreaceae</taxon>
        <taxon>Dioscorea</taxon>
    </lineage>
</organism>
<gene>
    <name evidence="1" type="ORF">IHE45_05G129100</name>
</gene>
<accession>A0ACB7W5A3</accession>
<name>A0ACB7W5A3_DIOAL</name>
<keyword evidence="2" id="KW-1185">Reference proteome</keyword>
<proteinExistence type="predicted"/>